<dbReference type="EMBL" id="BMAT01006750">
    <property type="protein sequence ID" value="GFS19104.1"/>
    <property type="molecule type" value="Genomic_DNA"/>
</dbReference>
<organism evidence="2 3">
    <name type="scientific">Elysia marginata</name>
    <dbReference type="NCBI Taxonomy" id="1093978"/>
    <lineage>
        <taxon>Eukaryota</taxon>
        <taxon>Metazoa</taxon>
        <taxon>Spiralia</taxon>
        <taxon>Lophotrochozoa</taxon>
        <taxon>Mollusca</taxon>
        <taxon>Gastropoda</taxon>
        <taxon>Heterobranchia</taxon>
        <taxon>Euthyneura</taxon>
        <taxon>Panpulmonata</taxon>
        <taxon>Sacoglossa</taxon>
        <taxon>Placobranchoidea</taxon>
        <taxon>Plakobranchidae</taxon>
        <taxon>Elysia</taxon>
    </lineage>
</organism>
<evidence type="ECO:0000313" key="2">
    <source>
        <dbReference type="EMBL" id="GFS19104.1"/>
    </source>
</evidence>
<feature type="compositionally biased region" description="Basic and acidic residues" evidence="1">
    <location>
        <begin position="83"/>
        <end position="96"/>
    </location>
</feature>
<evidence type="ECO:0000313" key="3">
    <source>
        <dbReference type="Proteomes" id="UP000762676"/>
    </source>
</evidence>
<reference evidence="2 3" key="1">
    <citation type="journal article" date="2021" name="Elife">
        <title>Chloroplast acquisition without the gene transfer in kleptoplastic sea slugs, Plakobranchus ocellatus.</title>
        <authorList>
            <person name="Maeda T."/>
            <person name="Takahashi S."/>
            <person name="Yoshida T."/>
            <person name="Shimamura S."/>
            <person name="Takaki Y."/>
            <person name="Nagai Y."/>
            <person name="Toyoda A."/>
            <person name="Suzuki Y."/>
            <person name="Arimoto A."/>
            <person name="Ishii H."/>
            <person name="Satoh N."/>
            <person name="Nishiyama T."/>
            <person name="Hasebe M."/>
            <person name="Maruyama T."/>
            <person name="Minagawa J."/>
            <person name="Obokata J."/>
            <person name="Shigenobu S."/>
        </authorList>
    </citation>
    <scope>NUCLEOTIDE SEQUENCE [LARGE SCALE GENOMIC DNA]</scope>
</reference>
<feature type="compositionally biased region" description="Basic and acidic residues" evidence="1">
    <location>
        <begin position="30"/>
        <end position="41"/>
    </location>
</feature>
<accession>A0AAV4JAR5</accession>
<feature type="compositionally biased region" description="Basic and acidic residues" evidence="1">
    <location>
        <begin position="58"/>
        <end position="74"/>
    </location>
</feature>
<feature type="region of interest" description="Disordered" evidence="1">
    <location>
        <begin position="1"/>
        <end position="41"/>
    </location>
</feature>
<sequence>MAGGGIERVTDEPVDCSIESKGTSSSNENSEDKEMKQRGTIDSVDKCSVCSGRKENQKDLDTEIDRNKQSHDGSQDFEVSGGFDKDQESEGIWKRELPCDLREAPEYLSPLQKEDTKLCQR</sequence>
<dbReference type="Proteomes" id="UP000762676">
    <property type="component" value="Unassembled WGS sequence"/>
</dbReference>
<protein>
    <submittedName>
        <fullName evidence="2">Uncharacterized protein</fullName>
    </submittedName>
</protein>
<gene>
    <name evidence="2" type="ORF">ElyMa_003280300</name>
</gene>
<evidence type="ECO:0000256" key="1">
    <source>
        <dbReference type="SAM" id="MobiDB-lite"/>
    </source>
</evidence>
<keyword evidence="3" id="KW-1185">Reference proteome</keyword>
<comment type="caution">
    <text evidence="2">The sequence shown here is derived from an EMBL/GenBank/DDBJ whole genome shotgun (WGS) entry which is preliminary data.</text>
</comment>
<proteinExistence type="predicted"/>
<feature type="region of interest" description="Disordered" evidence="1">
    <location>
        <begin position="58"/>
        <end position="96"/>
    </location>
</feature>
<dbReference type="AlphaFoldDB" id="A0AAV4JAR5"/>
<name>A0AAV4JAR5_9GAST</name>